<organism evidence="3 4">
    <name type="scientific">Vibrio spartinae</name>
    <dbReference type="NCBI Taxonomy" id="1918945"/>
    <lineage>
        <taxon>Bacteria</taxon>
        <taxon>Pseudomonadati</taxon>
        <taxon>Pseudomonadota</taxon>
        <taxon>Gammaproteobacteria</taxon>
        <taxon>Vibrionales</taxon>
        <taxon>Vibrionaceae</taxon>
        <taxon>Vibrio</taxon>
    </lineage>
</organism>
<feature type="domain" description="AMP-binding enzyme C-terminal" evidence="2">
    <location>
        <begin position="426"/>
        <end position="499"/>
    </location>
</feature>
<dbReference type="Gene3D" id="3.30.300.30">
    <property type="match status" value="1"/>
</dbReference>
<dbReference type="PANTHER" id="PTHR43767">
    <property type="entry name" value="LONG-CHAIN-FATTY-ACID--COA LIGASE"/>
    <property type="match status" value="1"/>
</dbReference>
<dbReference type="Proteomes" id="UP000184774">
    <property type="component" value="Unassembled WGS sequence"/>
</dbReference>
<accession>A0A1N6M595</accession>
<dbReference type="Gene3D" id="3.40.50.12780">
    <property type="entry name" value="N-terminal domain of ligase-like"/>
    <property type="match status" value="1"/>
</dbReference>
<dbReference type="Pfam" id="PF13193">
    <property type="entry name" value="AMP-binding_C"/>
    <property type="match status" value="1"/>
</dbReference>
<dbReference type="InterPro" id="IPR050237">
    <property type="entry name" value="ATP-dep_AMP-bd_enzyme"/>
</dbReference>
<dbReference type="InterPro" id="IPR020845">
    <property type="entry name" value="AMP-binding_CS"/>
</dbReference>
<dbReference type="InterPro" id="IPR000873">
    <property type="entry name" value="AMP-dep_synth/lig_dom"/>
</dbReference>
<name>A0A1N6M595_9VIBR</name>
<evidence type="ECO:0000313" key="3">
    <source>
        <dbReference type="EMBL" id="SIO94595.1"/>
    </source>
</evidence>
<dbReference type="SUPFAM" id="SSF56801">
    <property type="entry name" value="Acetyl-CoA synthetase-like"/>
    <property type="match status" value="1"/>
</dbReference>
<dbReference type="EC" id="6.2.1.3" evidence="3"/>
<gene>
    <name evidence="3" type="primary">lcfB_1</name>
    <name evidence="3" type="ORF">VSP9026_02320</name>
</gene>
<protein>
    <submittedName>
        <fullName evidence="3">Long-chain-fatty-acid--CoA ligase</fullName>
        <ecNumber evidence="3">6.2.1.3</ecNumber>
    </submittedName>
</protein>
<dbReference type="CDD" id="cd04433">
    <property type="entry name" value="AFD_class_I"/>
    <property type="match status" value="1"/>
</dbReference>
<dbReference type="PROSITE" id="PS00455">
    <property type="entry name" value="AMP_BINDING"/>
    <property type="match status" value="1"/>
</dbReference>
<evidence type="ECO:0000259" key="2">
    <source>
        <dbReference type="Pfam" id="PF13193"/>
    </source>
</evidence>
<reference evidence="3 4" key="1">
    <citation type="submission" date="2016-12" db="EMBL/GenBank/DDBJ databases">
        <authorList>
            <person name="Song W.-J."/>
            <person name="Kurnit D.M."/>
        </authorList>
    </citation>
    <scope>NUCLEOTIDE SEQUENCE [LARGE SCALE GENOMIC DNA]</scope>
    <source>
        <strain evidence="3 4">CECT 9026</strain>
    </source>
</reference>
<dbReference type="AlphaFoldDB" id="A0A1N6M595"/>
<dbReference type="GO" id="GO:0004467">
    <property type="term" value="F:long-chain fatty acid-CoA ligase activity"/>
    <property type="evidence" value="ECO:0007669"/>
    <property type="project" value="UniProtKB-EC"/>
</dbReference>
<evidence type="ECO:0000259" key="1">
    <source>
        <dbReference type="Pfam" id="PF00501"/>
    </source>
</evidence>
<evidence type="ECO:0000313" key="4">
    <source>
        <dbReference type="Proteomes" id="UP000184774"/>
    </source>
</evidence>
<keyword evidence="3" id="KW-0436">Ligase</keyword>
<dbReference type="Pfam" id="PF00501">
    <property type="entry name" value="AMP-binding"/>
    <property type="match status" value="1"/>
</dbReference>
<dbReference type="InterPro" id="IPR042099">
    <property type="entry name" value="ANL_N_sf"/>
</dbReference>
<sequence length="520" mass="58162">MDINRQILSEYLDFSAYHTPEKLALIDANQQMSYGQLRHHALQLARYISRQGVGRGDRVMLYMTNSISFIQCFWAIQYLGGVFIPVNPETKYEKLAWLIDDSESALVVVDEALMAEFGKAREVMKSQPALLVNGLFSDGVTSLEQALNGEYSQTDLNPPISQDLAAIIYTSGSTGMPKGVMLTQKNMVVASKSVSTYLRLSSSDRIFCALPLSFDYGLHQVTMSALHSATLIIEASFSQPLFVMHRLVKQQATVFPMVPTMLSLIEPLAKRFDLSCVRTVTNTAAALHPDAIDKVQKIFSAAQLYSMYGLTECHRCTYLEPEMLPQRKESVGKAIPNTEMWLVDDEGREYRSNATGELVIRGDTVMPGYWRNPEKTAEKLKPGRYPGEMVLYTGDICRLDDEGYLYFVGRKDEILKSCGEKVAPKEVETVIAALAGVAQVAVIGVPHAVYGDEIVAWVEQQTELSREQIKVWCQQHLESYMVPHRFFIRDSLPKNGNGKIDRPLLGKLSQPVATSEELFA</sequence>
<dbReference type="InterPro" id="IPR045851">
    <property type="entry name" value="AMP-bd_C_sf"/>
</dbReference>
<dbReference type="EMBL" id="FSSB01000016">
    <property type="protein sequence ID" value="SIO94595.1"/>
    <property type="molecule type" value="Genomic_DNA"/>
</dbReference>
<proteinExistence type="predicted"/>
<dbReference type="PANTHER" id="PTHR43767:SF10">
    <property type="entry name" value="SURFACTIN SYNTHASE SUBUNIT 1"/>
    <property type="match status" value="1"/>
</dbReference>
<dbReference type="InterPro" id="IPR025110">
    <property type="entry name" value="AMP-bd_C"/>
</dbReference>
<dbReference type="RefSeq" id="WP_074373134.1">
    <property type="nucleotide sequence ID" value="NZ_AP024907.1"/>
</dbReference>
<feature type="domain" description="AMP-dependent synthetase/ligase" evidence="1">
    <location>
        <begin position="15"/>
        <end position="370"/>
    </location>
</feature>